<feature type="region of interest" description="Disordered" evidence="7">
    <location>
        <begin position="1832"/>
        <end position="1856"/>
    </location>
</feature>
<dbReference type="PANTHER" id="PTHR45870:SF2">
    <property type="entry name" value="TUBULIN MONOGLYCYLASE TTLL3"/>
    <property type="match status" value="1"/>
</dbReference>
<feature type="region of interest" description="Disordered" evidence="7">
    <location>
        <begin position="515"/>
        <end position="578"/>
    </location>
</feature>
<dbReference type="GO" id="GO:0003341">
    <property type="term" value="P:cilium movement"/>
    <property type="evidence" value="ECO:0007669"/>
    <property type="project" value="TreeGrafter"/>
</dbReference>
<dbReference type="InterPro" id="IPR004344">
    <property type="entry name" value="TTL/TTLL_fam"/>
</dbReference>
<gene>
    <name evidence="8" type="ORF">LSAA_8460</name>
</gene>
<dbReference type="GO" id="GO:0015630">
    <property type="term" value="C:microtubule cytoskeleton"/>
    <property type="evidence" value="ECO:0007669"/>
    <property type="project" value="TreeGrafter"/>
</dbReference>
<dbReference type="FunFam" id="3.30.470.20:FF:000032">
    <property type="entry name" value="tubulin monoglycylase TTLL3 isoform X2"/>
    <property type="match status" value="1"/>
</dbReference>
<feature type="compositionally biased region" description="Pro residues" evidence="7">
    <location>
        <begin position="550"/>
        <end position="564"/>
    </location>
</feature>
<evidence type="ECO:0000256" key="3">
    <source>
        <dbReference type="ARBA" id="ARBA00022598"/>
    </source>
</evidence>
<keyword evidence="3" id="KW-0436">Ligase</keyword>
<evidence type="ECO:0000313" key="9">
    <source>
        <dbReference type="Proteomes" id="UP000675881"/>
    </source>
</evidence>
<keyword evidence="2" id="KW-0963">Cytoplasm</keyword>
<evidence type="ECO:0000256" key="2">
    <source>
        <dbReference type="ARBA" id="ARBA00022490"/>
    </source>
</evidence>
<evidence type="ECO:0000313" key="8">
    <source>
        <dbReference type="EMBL" id="CAF2927495.1"/>
    </source>
</evidence>
<feature type="region of interest" description="Disordered" evidence="7">
    <location>
        <begin position="728"/>
        <end position="747"/>
    </location>
</feature>
<dbReference type="GO" id="GO:0060271">
    <property type="term" value="P:cilium assembly"/>
    <property type="evidence" value="ECO:0007669"/>
    <property type="project" value="TreeGrafter"/>
</dbReference>
<evidence type="ECO:0000256" key="6">
    <source>
        <dbReference type="ARBA" id="ARBA00023212"/>
    </source>
</evidence>
<feature type="region of interest" description="Disordered" evidence="7">
    <location>
        <begin position="758"/>
        <end position="794"/>
    </location>
</feature>
<dbReference type="InterPro" id="IPR011539">
    <property type="entry name" value="RHD_DNA_bind_dom"/>
</dbReference>
<dbReference type="PROSITE" id="PS50975">
    <property type="entry name" value="ATP_GRASP"/>
    <property type="match status" value="1"/>
</dbReference>
<dbReference type="Proteomes" id="UP000675881">
    <property type="component" value="Chromosome 4"/>
</dbReference>
<dbReference type="PROSITE" id="PS51221">
    <property type="entry name" value="TTL"/>
    <property type="match status" value="1"/>
</dbReference>
<dbReference type="SUPFAM" id="SSF56059">
    <property type="entry name" value="Glutathione synthetase ATP-binding domain-like"/>
    <property type="match status" value="1"/>
</dbReference>
<feature type="compositionally biased region" description="Low complexity" evidence="7">
    <location>
        <begin position="272"/>
        <end position="295"/>
    </location>
</feature>
<dbReference type="PANTHER" id="PTHR45870">
    <property type="entry name" value="TUBULIN MONOGLYCYLASE TTLL3"/>
    <property type="match status" value="1"/>
</dbReference>
<feature type="compositionally biased region" description="Polar residues" evidence="7">
    <location>
        <begin position="1790"/>
        <end position="1804"/>
    </location>
</feature>
<dbReference type="EMBL" id="HG994583">
    <property type="protein sequence ID" value="CAF2927495.1"/>
    <property type="molecule type" value="Genomic_DNA"/>
</dbReference>
<feature type="region of interest" description="Disordered" evidence="7">
    <location>
        <begin position="265"/>
        <end position="295"/>
    </location>
</feature>
<organism evidence="8 9">
    <name type="scientific">Lepeophtheirus salmonis</name>
    <name type="common">Salmon louse</name>
    <name type="synonym">Caligus salmonis</name>
    <dbReference type="NCBI Taxonomy" id="72036"/>
    <lineage>
        <taxon>Eukaryota</taxon>
        <taxon>Metazoa</taxon>
        <taxon>Ecdysozoa</taxon>
        <taxon>Arthropoda</taxon>
        <taxon>Crustacea</taxon>
        <taxon>Multicrustacea</taxon>
        <taxon>Hexanauplia</taxon>
        <taxon>Copepoda</taxon>
        <taxon>Siphonostomatoida</taxon>
        <taxon>Caligidae</taxon>
        <taxon>Lepeophtheirus</taxon>
    </lineage>
</organism>
<dbReference type="GO" id="GO:0006357">
    <property type="term" value="P:regulation of transcription by RNA polymerase II"/>
    <property type="evidence" value="ECO:0007669"/>
    <property type="project" value="UniProtKB-ARBA"/>
</dbReference>
<dbReference type="InterPro" id="IPR008967">
    <property type="entry name" value="p53-like_TF_DNA-bd_sf"/>
</dbReference>
<feature type="compositionally biased region" description="Polar residues" evidence="7">
    <location>
        <begin position="1832"/>
        <end position="1854"/>
    </location>
</feature>
<comment type="subcellular location">
    <subcellularLocation>
        <location evidence="1">Cytoplasm</location>
        <location evidence="1">Cytoskeleton</location>
    </subcellularLocation>
</comment>
<dbReference type="FunFam" id="2.60.40.340:FF:000002">
    <property type="entry name" value="Nuclear factor of activated T-cells 5, tonicity-responsive"/>
    <property type="match status" value="1"/>
</dbReference>
<name>A0A7R8CX45_LEPSM</name>
<protein>
    <submittedName>
        <fullName evidence="8">Tubulin glycylase 3A,Nuclear factor of activated T-cells 5,Tubulin glycylase 3D,Tubulin monoglycylase TTLL3</fullName>
    </submittedName>
</protein>
<dbReference type="GO" id="GO:0070736">
    <property type="term" value="F:protein-glycine ligase activity, initiating"/>
    <property type="evidence" value="ECO:0007669"/>
    <property type="project" value="TreeGrafter"/>
</dbReference>
<reference evidence="8" key="1">
    <citation type="submission" date="2021-02" db="EMBL/GenBank/DDBJ databases">
        <authorList>
            <person name="Bekaert M."/>
        </authorList>
    </citation>
    <scope>NUCLEOTIDE SEQUENCE</scope>
    <source>
        <strain evidence="8">IoA-00</strain>
    </source>
</reference>
<feature type="region of interest" description="Disordered" evidence="7">
    <location>
        <begin position="997"/>
        <end position="1017"/>
    </location>
</feature>
<evidence type="ECO:0000256" key="5">
    <source>
        <dbReference type="ARBA" id="ARBA00022840"/>
    </source>
</evidence>
<dbReference type="OrthoDB" id="202825at2759"/>
<keyword evidence="4" id="KW-0547">Nucleotide-binding</keyword>
<dbReference type="GO" id="GO:0000977">
    <property type="term" value="F:RNA polymerase II transcription regulatory region sequence-specific DNA binding"/>
    <property type="evidence" value="ECO:0007669"/>
    <property type="project" value="UniProtKB-ARBA"/>
</dbReference>
<dbReference type="Pfam" id="PF00554">
    <property type="entry name" value="RHD_DNA_bind"/>
    <property type="match status" value="1"/>
</dbReference>
<evidence type="ECO:0000256" key="1">
    <source>
        <dbReference type="ARBA" id="ARBA00004245"/>
    </source>
</evidence>
<dbReference type="Gene3D" id="2.60.40.340">
    <property type="entry name" value="Rel homology domain (RHD), DNA-binding domain"/>
    <property type="match status" value="1"/>
</dbReference>
<dbReference type="Gene3D" id="2.60.40.10">
    <property type="entry name" value="Immunoglobulins"/>
    <property type="match status" value="1"/>
</dbReference>
<dbReference type="InterPro" id="IPR011761">
    <property type="entry name" value="ATP-grasp"/>
</dbReference>
<dbReference type="GO" id="GO:0046872">
    <property type="term" value="F:metal ion binding"/>
    <property type="evidence" value="ECO:0007669"/>
    <property type="project" value="InterPro"/>
</dbReference>
<keyword evidence="6" id="KW-0206">Cytoskeleton</keyword>
<dbReference type="InterPro" id="IPR051437">
    <property type="entry name" value="TTLL_monoglycylase"/>
</dbReference>
<dbReference type="PROSITE" id="PS50254">
    <property type="entry name" value="REL_2"/>
    <property type="match status" value="1"/>
</dbReference>
<sequence length="1893" mass="212201">MSVARRITWRMEGMERRGNIVEQPEQQHRARYQTEGSRGSVKDREGSGFPTIQFKGYHGPEKKLRLQVFIGSDQGRPVLPHVYYQACKVAGKNSTPSQEWRQEGTDIILMDMEVDKDFIVRCDCVGILKERYSDIESKIPAQKQRTNWKKKSTKCRMVFRIEFEEEDGSKETLQVVSDPISCSQQPGTPEILKMSTDISSLPGGGELWMIDKDFFNNSHMIVTIPPYTLGPGVENRSSCPIDVSVFVKCGEKTSDSHSFTYRLKETTKDHNSSTSSSPKSFSPIRSNRSNPSSRITILEPVETRYMTKEEIDYCEDTVFDPEKTQEDVKGSYVYHRKSIQEESNSVSFSNITNHNNNNNTDEELKSDRLTTFSNLFQKEKPSNNVSHSIGDSSLGVMVIPKISSDTLKAAQKELLKNVGDVAVESKIMVNGNSNGTLTNPTQEFLGTNIESKSATNGPIYIQGTESDNATISIKLPNSIISNSEKFENVMNTINKALLQPDPTLKSIDSNLARVNISRNSNTTNNNSTTTPSAPVPEQVPSQTTQVAPAPLTPAAPYAPTPPEPSSTWSEQPPPQEKSQISLSNIIPELKSNPAAAVSENWNSVKVEAENWSKSAPTTWSSNVAATESWHTPATTVTVTQNWVAPSESNKNWSDNQVATSETWPNAATVVATDNIVISTAAIPPPVPEVVWQTKQNEATPNPVNEVPPASTNSWPEKAKEQVIVASANWSTDSKKETNGSEAPNWFNEPAKINNIWNEEWGSSGSSVNGAGGGTKPGEVQHHTPAPQWNVNKKPLTRDHSITSTWSADSTSTNDQNTPTQQNWVPEAGKLGAWNNQVGEGNGATNGLTDKKGIGEIVVAPFISQEMTPIDPKKVMYDPSPMEVDGVFNKSKMDYKASEINSNSGSIKGNPLLSESSGIISQQQKIESAIIGPGKVSEYQPIKNNYKKHMITDEVILYLKLKFNLFMWDVTSHKMTTLTVRLDRRSFVQLDPYRMPQTLPDLSYDPPEPTNTDTISTDSGISSCGDDYVVEHTPSSVSLPPPTSVIKFSPVNNKEELVRRTAQNIEQEDGLKLIVIMDVDLEVALKAASFSGGNPSIAHNQSDAHEYNLKVLKENLESTIKMLSSGNYKKISNFGEHINYRLLKSFIPNYQWCLQRRRIVWKNFATSHPVSSFFPRCYEVSSDEERKAFIEDYRITACFSLIRWFHETFIKKGSEGVEEREGKARRSSIEFALRISNDFISKRTHKDLDSSDSTVWEHQWNQFLTDYYLICHEQDKLQKFYSEMGPSNKDLFEKCEKAFKLLKEHDPQFEMDGYFNMWIIKPGCSSRGRGISIAKRLEKIMDTVGSGSGSNKARYIVQKYIERPLLIYRTKFDIRQWLLVTSWNPLHIWMYKHSYLRFCSQPYNLQSHHESIHLCNNAIQSKYAVNTDRSLQLPAENMWDSVTFHSFLKTQGHGDKWGSVIYPSMRRALIGSLLATQDTMDMSSRNNSFELYGADFMLTEDFNPWLIEINSSPALSSTTAVTARLCSEVLEDVVKVTVDRKKNKNFDSGNFELVYKQNTLQPSFFVGINLTVKGVRIDFNTGNNGGSCAGGGLSHYSGRKNQHYSTSSILKVKENNKNDIRISAPREELRGLLAEAKRSVTLDHSNRKPIITDLIDNIMSIPSCFQDTKSKISLVKEWMEHHQTSICENPMKDKEALPIEKKENDSDEGIEKDVLDVEEEEESSKFSHSVNNLKAPMSFMKRQTSKVCPLSIGDNYENIPGSQFVAPVPKSSRNVRRGSCSKEKKQGIRVGSSSKLRTKVNSSGVKSPRTRSIAKVKKFKIKNKLITKMPNISSATTTTTNGPHSTKSIKQPQSHSEVKKALEDDPSRFMLQKIPLCENQAILKRYGCSHVSFL</sequence>
<dbReference type="Gene3D" id="3.30.470.20">
    <property type="entry name" value="ATP-grasp fold, B domain"/>
    <property type="match status" value="1"/>
</dbReference>
<feature type="region of interest" description="Disordered" evidence="7">
    <location>
        <begin position="18"/>
        <end position="45"/>
    </location>
</feature>
<proteinExistence type="predicted"/>
<evidence type="ECO:0000256" key="7">
    <source>
        <dbReference type="SAM" id="MobiDB-lite"/>
    </source>
</evidence>
<dbReference type="GO" id="GO:0005524">
    <property type="term" value="F:ATP binding"/>
    <property type="evidence" value="ECO:0007669"/>
    <property type="project" value="UniProtKB-UniRule"/>
</dbReference>
<dbReference type="InterPro" id="IPR013783">
    <property type="entry name" value="Ig-like_fold"/>
</dbReference>
<feature type="region of interest" description="Disordered" evidence="7">
    <location>
        <begin position="1762"/>
        <end position="1806"/>
    </location>
</feature>
<dbReference type="InterPro" id="IPR037059">
    <property type="entry name" value="RHD_DNA_bind_dom_sf"/>
</dbReference>
<accession>A0A7R8CX45</accession>
<evidence type="ECO:0000256" key="4">
    <source>
        <dbReference type="ARBA" id="ARBA00022741"/>
    </source>
</evidence>
<keyword evidence="9" id="KW-1185">Reference proteome</keyword>
<dbReference type="Pfam" id="PF03133">
    <property type="entry name" value="TTL"/>
    <property type="match status" value="1"/>
</dbReference>
<dbReference type="GO" id="GO:0003700">
    <property type="term" value="F:DNA-binding transcription factor activity"/>
    <property type="evidence" value="ECO:0007669"/>
    <property type="project" value="InterPro"/>
</dbReference>
<dbReference type="SUPFAM" id="SSF49417">
    <property type="entry name" value="p53-like transcription factors"/>
    <property type="match status" value="1"/>
</dbReference>
<dbReference type="GO" id="GO:0005930">
    <property type="term" value="C:axoneme"/>
    <property type="evidence" value="ECO:0007669"/>
    <property type="project" value="TreeGrafter"/>
</dbReference>
<feature type="compositionally biased region" description="Low complexity" evidence="7">
    <location>
        <begin position="519"/>
        <end position="530"/>
    </location>
</feature>
<keyword evidence="5" id="KW-0067">ATP-binding</keyword>